<reference evidence="1 2" key="1">
    <citation type="submission" date="2013-07" db="EMBL/GenBank/DDBJ databases">
        <authorList>
            <person name="Weinstock G."/>
            <person name="Sodergren E."/>
            <person name="Wylie T."/>
            <person name="Fulton L."/>
            <person name="Fulton R."/>
            <person name="Fronick C."/>
            <person name="O'Laughlin M."/>
            <person name="Godfrey J."/>
            <person name="Miner T."/>
            <person name="Herter B."/>
            <person name="Appelbaum E."/>
            <person name="Cordes M."/>
            <person name="Lek S."/>
            <person name="Wollam A."/>
            <person name="Pepin K.H."/>
            <person name="Palsikar V.B."/>
            <person name="Mitreva M."/>
            <person name="Wilson R.K."/>
        </authorList>
    </citation>
    <scope>NUCLEOTIDE SEQUENCE [LARGE SCALE GENOMIC DNA]</scope>
    <source>
        <strain evidence="1 2">ATCC 27760</strain>
    </source>
</reference>
<dbReference type="AntiFam" id="ANF00057">
    <property type="entry name" value="Translation of E. coli type CRISPR repeat"/>
</dbReference>
<evidence type="ECO:0000313" key="2">
    <source>
        <dbReference type="Proteomes" id="UP000016662"/>
    </source>
</evidence>
<feature type="non-terminal residue" evidence="1">
    <location>
        <position position="78"/>
    </location>
</feature>
<dbReference type="AlphaFoldDB" id="U2KVX4"/>
<comment type="caution">
    <text evidence="1">The sequence shown here is derived from an EMBL/GenBank/DDBJ whole genome shotgun (WGS) entry which is preliminary data.</text>
</comment>
<gene>
    <name evidence="1" type="ORF">RUMCAL_01190</name>
</gene>
<dbReference type="AntiFam" id="ANF00006">
    <property type="entry name" value="Translation of CRISPR region"/>
</dbReference>
<organism evidence="1 2">
    <name type="scientific">Ruminococcus callidus ATCC 27760</name>
    <dbReference type="NCBI Taxonomy" id="411473"/>
    <lineage>
        <taxon>Bacteria</taxon>
        <taxon>Bacillati</taxon>
        <taxon>Bacillota</taxon>
        <taxon>Clostridia</taxon>
        <taxon>Eubacteriales</taxon>
        <taxon>Oscillospiraceae</taxon>
        <taxon>Ruminococcus</taxon>
    </lineage>
</organism>
<evidence type="ECO:0000313" key="1">
    <source>
        <dbReference type="EMBL" id="ERJ96442.1"/>
    </source>
</evidence>
<dbReference type="EMBL" id="AWVF01000144">
    <property type="protein sequence ID" value="ERJ96442.1"/>
    <property type="molecule type" value="Genomic_DNA"/>
</dbReference>
<dbReference type="STRING" id="411473.RUMCAL_01190"/>
<proteinExistence type="predicted"/>
<dbReference type="Proteomes" id="UP000016662">
    <property type="component" value="Unassembled WGS sequence"/>
</dbReference>
<accession>U2KVX4</accession>
<sequence length="78" mass="8391">MLIGTGITPAYAGKSLFCTCIQMCSEDHPRLCGEKSMVEAILCFLSGSPPPMRGKDQPAPRQPCLFRITPAYAGKSLT</sequence>
<dbReference type="HOGENOM" id="CLU_182355_0_0_9"/>
<keyword evidence="2" id="KW-1185">Reference proteome</keyword>
<protein>
    <submittedName>
        <fullName evidence="1">Uncharacterized protein</fullName>
    </submittedName>
</protein>
<name>U2KVX4_9FIRM</name>